<dbReference type="SMART" id="SM00631">
    <property type="entry name" value="Zn_pept"/>
    <property type="match status" value="1"/>
</dbReference>
<evidence type="ECO:0000259" key="8">
    <source>
        <dbReference type="PROSITE" id="PS52035"/>
    </source>
</evidence>
<organism evidence="9 10">
    <name type="scientific">Trichonephila inaurata madagascariensis</name>
    <dbReference type="NCBI Taxonomy" id="2747483"/>
    <lineage>
        <taxon>Eukaryota</taxon>
        <taxon>Metazoa</taxon>
        <taxon>Ecdysozoa</taxon>
        <taxon>Arthropoda</taxon>
        <taxon>Chelicerata</taxon>
        <taxon>Arachnida</taxon>
        <taxon>Araneae</taxon>
        <taxon>Araneomorphae</taxon>
        <taxon>Entelegynae</taxon>
        <taxon>Araneoidea</taxon>
        <taxon>Nephilidae</taxon>
        <taxon>Trichonephila</taxon>
        <taxon>Trichonephila inaurata</taxon>
    </lineage>
</organism>
<dbReference type="GO" id="GO:0004181">
    <property type="term" value="F:metallocarboxypeptidase activity"/>
    <property type="evidence" value="ECO:0007669"/>
    <property type="project" value="InterPro"/>
</dbReference>
<evidence type="ECO:0000256" key="4">
    <source>
        <dbReference type="ARBA" id="ARBA00022801"/>
    </source>
</evidence>
<dbReference type="Proteomes" id="UP000886998">
    <property type="component" value="Unassembled WGS sequence"/>
</dbReference>
<dbReference type="OrthoDB" id="3626597at2759"/>
<dbReference type="Gene3D" id="3.40.630.10">
    <property type="entry name" value="Zn peptidases"/>
    <property type="match status" value="2"/>
</dbReference>
<evidence type="ECO:0000256" key="7">
    <source>
        <dbReference type="PROSITE-ProRule" id="PRU01379"/>
    </source>
</evidence>
<keyword evidence="5" id="KW-0862">Zinc</keyword>
<dbReference type="Pfam" id="PF00246">
    <property type="entry name" value="Peptidase_M14"/>
    <property type="match status" value="2"/>
</dbReference>
<dbReference type="SUPFAM" id="SSF53187">
    <property type="entry name" value="Zn-dependent exopeptidases"/>
    <property type="match status" value="2"/>
</dbReference>
<accession>A0A8X6X990</accession>
<keyword evidence="9" id="KW-0121">Carboxypeptidase</keyword>
<dbReference type="AlphaFoldDB" id="A0A8X6X990"/>
<dbReference type="PANTHER" id="PTHR11705">
    <property type="entry name" value="PROTEASE FAMILY M14 CARBOXYPEPTIDASE A,B"/>
    <property type="match status" value="1"/>
</dbReference>
<feature type="domain" description="Peptidase M14" evidence="8">
    <location>
        <begin position="1"/>
        <end position="80"/>
    </location>
</feature>
<keyword evidence="6" id="KW-0482">Metalloprotease</keyword>
<comment type="caution">
    <text evidence="7">Lacks conserved residue(s) required for the propagation of feature annotation.</text>
</comment>
<evidence type="ECO:0000256" key="6">
    <source>
        <dbReference type="ARBA" id="ARBA00023049"/>
    </source>
</evidence>
<sequence length="172" mass="19453">MSREDSSRLQIQKFLRKITSKYESISKLEVIGNTYEKRPIYAVHISRTSMASKPIVMLECGTHAREWSSIEVCLYFIYKIRVAKAGAKAVKKYGKTSYEVGNIAHIIYRATGASVDYAYDKGNAKYAYAIELREGKIRKGGFILLEDEIIPLCKETFAGLQASILAMKTSKY</sequence>
<evidence type="ECO:0000256" key="1">
    <source>
        <dbReference type="ARBA" id="ARBA00001947"/>
    </source>
</evidence>
<evidence type="ECO:0000256" key="2">
    <source>
        <dbReference type="ARBA" id="ARBA00005988"/>
    </source>
</evidence>
<keyword evidence="3" id="KW-0645">Protease</keyword>
<dbReference type="InterPro" id="IPR000834">
    <property type="entry name" value="Peptidase_M14"/>
</dbReference>
<comment type="caution">
    <text evidence="9">The sequence shown here is derived from an EMBL/GenBank/DDBJ whole genome shotgun (WGS) entry which is preliminary data.</text>
</comment>
<comment type="similarity">
    <text evidence="2 7">Belongs to the peptidase M14 family.</text>
</comment>
<proteinExistence type="inferred from homology"/>
<dbReference type="PROSITE" id="PS52035">
    <property type="entry name" value="PEPTIDASE_M14"/>
    <property type="match status" value="1"/>
</dbReference>
<protein>
    <submittedName>
        <fullName evidence="9">Mast cell carboxypeptidase A</fullName>
    </submittedName>
</protein>
<dbReference type="GO" id="GO:0005615">
    <property type="term" value="C:extracellular space"/>
    <property type="evidence" value="ECO:0007669"/>
    <property type="project" value="TreeGrafter"/>
</dbReference>
<keyword evidence="4" id="KW-0378">Hydrolase</keyword>
<keyword evidence="10" id="KW-1185">Reference proteome</keyword>
<name>A0A8X6X990_9ARAC</name>
<dbReference type="GO" id="GO:0006508">
    <property type="term" value="P:proteolysis"/>
    <property type="evidence" value="ECO:0007669"/>
    <property type="project" value="UniProtKB-KW"/>
</dbReference>
<evidence type="ECO:0000313" key="10">
    <source>
        <dbReference type="Proteomes" id="UP000886998"/>
    </source>
</evidence>
<dbReference type="GO" id="GO:0008270">
    <property type="term" value="F:zinc ion binding"/>
    <property type="evidence" value="ECO:0007669"/>
    <property type="project" value="InterPro"/>
</dbReference>
<evidence type="ECO:0000256" key="5">
    <source>
        <dbReference type="ARBA" id="ARBA00022833"/>
    </source>
</evidence>
<dbReference type="PANTHER" id="PTHR11705:SF143">
    <property type="entry name" value="SLL0236 PROTEIN"/>
    <property type="match status" value="1"/>
</dbReference>
<evidence type="ECO:0000313" key="9">
    <source>
        <dbReference type="EMBL" id="GFY49310.1"/>
    </source>
</evidence>
<reference evidence="9" key="1">
    <citation type="submission" date="2020-08" db="EMBL/GenBank/DDBJ databases">
        <title>Multicomponent nature underlies the extraordinary mechanical properties of spider dragline silk.</title>
        <authorList>
            <person name="Kono N."/>
            <person name="Nakamura H."/>
            <person name="Mori M."/>
            <person name="Yoshida Y."/>
            <person name="Ohtoshi R."/>
            <person name="Malay A.D."/>
            <person name="Moran D.A.P."/>
            <person name="Tomita M."/>
            <person name="Numata K."/>
            <person name="Arakawa K."/>
        </authorList>
    </citation>
    <scope>NUCLEOTIDE SEQUENCE</scope>
</reference>
<evidence type="ECO:0000256" key="3">
    <source>
        <dbReference type="ARBA" id="ARBA00022670"/>
    </source>
</evidence>
<gene>
    <name evidence="9" type="primary">Cpa3</name>
    <name evidence="9" type="ORF">TNIN_180421</name>
</gene>
<comment type="cofactor">
    <cofactor evidence="1">
        <name>Zn(2+)</name>
        <dbReference type="ChEBI" id="CHEBI:29105"/>
    </cofactor>
</comment>
<dbReference type="EMBL" id="BMAV01006949">
    <property type="protein sequence ID" value="GFY49310.1"/>
    <property type="molecule type" value="Genomic_DNA"/>
</dbReference>